<reference evidence="5" key="1">
    <citation type="journal article" date="2019" name="Int. J. Syst. Evol. Microbiol.">
        <title>The Global Catalogue of Microorganisms (GCM) 10K type strain sequencing project: providing services to taxonomists for standard genome sequencing and annotation.</title>
        <authorList>
            <consortium name="The Broad Institute Genomics Platform"/>
            <consortium name="The Broad Institute Genome Sequencing Center for Infectious Disease"/>
            <person name="Wu L."/>
            <person name="Ma J."/>
        </authorList>
    </citation>
    <scope>NUCLEOTIDE SEQUENCE [LARGE SCALE GENOMIC DNA]</scope>
    <source>
        <strain evidence="5">CCUG 56754</strain>
    </source>
</reference>
<evidence type="ECO:0000313" key="5">
    <source>
        <dbReference type="Proteomes" id="UP001597040"/>
    </source>
</evidence>
<organism evidence="4 5">
    <name type="scientific">Virgibacillus byunsanensis</name>
    <dbReference type="NCBI Taxonomy" id="570945"/>
    <lineage>
        <taxon>Bacteria</taxon>
        <taxon>Bacillati</taxon>
        <taxon>Bacillota</taxon>
        <taxon>Bacilli</taxon>
        <taxon>Bacillales</taxon>
        <taxon>Bacillaceae</taxon>
        <taxon>Virgibacillus</taxon>
    </lineage>
</organism>
<name>A0ABW3LFM4_9BACI</name>
<dbReference type="RefSeq" id="WP_390358983.1">
    <property type="nucleotide sequence ID" value="NZ_JBHTKJ010000007.1"/>
</dbReference>
<dbReference type="InterPro" id="IPR020904">
    <property type="entry name" value="Sc_DH/Rdtase_CS"/>
</dbReference>
<gene>
    <name evidence="4" type="ORF">ACFQ3N_01765</name>
</gene>
<dbReference type="PANTHER" id="PTHR42901:SF1">
    <property type="entry name" value="ALCOHOL DEHYDROGENASE"/>
    <property type="match status" value="1"/>
</dbReference>
<dbReference type="Pfam" id="PF00106">
    <property type="entry name" value="adh_short"/>
    <property type="match status" value="1"/>
</dbReference>
<evidence type="ECO:0000256" key="3">
    <source>
        <dbReference type="RuleBase" id="RU000363"/>
    </source>
</evidence>
<dbReference type="Proteomes" id="UP001597040">
    <property type="component" value="Unassembled WGS sequence"/>
</dbReference>
<dbReference type="CDD" id="cd05233">
    <property type="entry name" value="SDR_c"/>
    <property type="match status" value="1"/>
</dbReference>
<evidence type="ECO:0000256" key="1">
    <source>
        <dbReference type="ARBA" id="ARBA00006484"/>
    </source>
</evidence>
<comment type="similarity">
    <text evidence="1 3">Belongs to the short-chain dehydrogenases/reductases (SDR) family.</text>
</comment>
<dbReference type="SUPFAM" id="SSF51735">
    <property type="entry name" value="NAD(P)-binding Rossmann-fold domains"/>
    <property type="match status" value="1"/>
</dbReference>
<dbReference type="PRINTS" id="PR00081">
    <property type="entry name" value="GDHRDH"/>
</dbReference>
<evidence type="ECO:0000256" key="2">
    <source>
        <dbReference type="ARBA" id="ARBA00023002"/>
    </source>
</evidence>
<dbReference type="PANTHER" id="PTHR42901">
    <property type="entry name" value="ALCOHOL DEHYDROGENASE"/>
    <property type="match status" value="1"/>
</dbReference>
<dbReference type="GO" id="GO:0016491">
    <property type="term" value="F:oxidoreductase activity"/>
    <property type="evidence" value="ECO:0007669"/>
    <property type="project" value="UniProtKB-KW"/>
</dbReference>
<keyword evidence="2 4" id="KW-0560">Oxidoreductase</keyword>
<dbReference type="InterPro" id="IPR002347">
    <property type="entry name" value="SDR_fam"/>
</dbReference>
<dbReference type="PRINTS" id="PR00080">
    <property type="entry name" value="SDRFAMILY"/>
</dbReference>
<dbReference type="Gene3D" id="3.40.50.720">
    <property type="entry name" value="NAD(P)-binding Rossmann-like Domain"/>
    <property type="match status" value="1"/>
</dbReference>
<comment type="caution">
    <text evidence="4">The sequence shown here is derived from an EMBL/GenBank/DDBJ whole genome shotgun (WGS) entry which is preliminary data.</text>
</comment>
<dbReference type="EMBL" id="JBHTKJ010000007">
    <property type="protein sequence ID" value="MFD1037155.1"/>
    <property type="molecule type" value="Genomic_DNA"/>
</dbReference>
<dbReference type="PROSITE" id="PS00061">
    <property type="entry name" value="ADH_SHORT"/>
    <property type="match status" value="1"/>
</dbReference>
<evidence type="ECO:0000313" key="4">
    <source>
        <dbReference type="EMBL" id="MFD1037155.1"/>
    </source>
</evidence>
<dbReference type="InterPro" id="IPR036291">
    <property type="entry name" value="NAD(P)-bd_dom_sf"/>
</dbReference>
<proteinExistence type="inferred from homology"/>
<sequence length="246" mass="26970">MSKTCIITGASRGIGRAIAVSMSIRDDISNFVLISRTESGLEETAKQMNSEKHITYFALDLTHYEAVKDLVHEIGLEYGTIDMLINVAGYANPKSILETSIKDWDKTYQINVHSIFNITKETVKFMKITGGKILNVASTAGGSARPGWLAYASSKAAIINMSQTLSEELSEYGILVYCISPGRCATELRKVLAPDEDPNTIMQPEHVGEVVGQLLSDNGVCLDGQNIVVRKQVKKNQKKQPSKQTT</sequence>
<keyword evidence="5" id="KW-1185">Reference proteome</keyword>
<accession>A0ABW3LFM4</accession>
<dbReference type="EC" id="1.-.-.-" evidence="4"/>
<protein>
    <submittedName>
        <fullName evidence="4">SDR family oxidoreductase</fullName>
        <ecNumber evidence="4">1.-.-.-</ecNumber>
    </submittedName>
</protein>